<dbReference type="SUPFAM" id="SSF53098">
    <property type="entry name" value="Ribonuclease H-like"/>
    <property type="match status" value="1"/>
</dbReference>
<dbReference type="Gene3D" id="3.30.420.10">
    <property type="entry name" value="Ribonuclease H-like superfamily/Ribonuclease H"/>
    <property type="match status" value="1"/>
</dbReference>
<organism evidence="3 4">
    <name type="scientific">Symbiodinium microadriaticum</name>
    <name type="common">Dinoflagellate</name>
    <name type="synonym">Zooxanthella microadriatica</name>
    <dbReference type="NCBI Taxonomy" id="2951"/>
    <lineage>
        <taxon>Eukaryota</taxon>
        <taxon>Sar</taxon>
        <taxon>Alveolata</taxon>
        <taxon>Dinophyceae</taxon>
        <taxon>Suessiales</taxon>
        <taxon>Symbiodiniaceae</taxon>
        <taxon>Symbiodinium</taxon>
    </lineage>
</organism>
<dbReference type="GO" id="GO:0015074">
    <property type="term" value="P:DNA integration"/>
    <property type="evidence" value="ECO:0007669"/>
    <property type="project" value="InterPro"/>
</dbReference>
<sequence>MEKMKSLCDLVPNFEGKNAAVFEFYGVKVPAQVPVRCRCPLGSRVIATSPSPGQWHVLQIDGANREYDLNVPSSVYVIQEFAEEFIQYAGDQEFEPIEVTMDRATKRRLNEAIDKVLVNPEQYFEMCEDEDLAVESQDFDGVEDQDQILDMDARRAANRYRLLPVDLEMTSLCKDLRKVEPLGEGWRDHHGQAMFITLHPRRSVLPQCGPGGRSMRWTAVMVKPGEWRWLEQGVSGRWHPEARSYSAIVVLYRWPEVAETYVLSYDLTDKEKSDVLRCHVNLGHPSAREFVRTSGAPQYLVFDEGREFTASTFQEGLERHGIIPLEVARNAPFTNGVVERRGGLFKEVYYRTRELVQPTTLEEVEILVFEVSWSLQTLTNRSGYSPAQRVLGKQPTLALDTLSDQREYHLSTTQDAAWQRAHEIRTAARTALIQVDAKARLARARLGRPRREIENLKFSEGEPVLVWRVGRRGATAKVGPCYVIHQEGHIVWVTRRGEIWKCHVSQVFKMSVADQAGLEMIPAELLEAKARLRYDSEKMQFVDVVSEADGDRRPGSGGPPDGRVKQELHDDRQLPTEIPVPDPLQDISGIDQNPEQLPADDSVQPANNDERHDDLQTRQLWVYVVVFKFQWVFVQYIYSQGTSWTSRVAASGEWYAVEEVVTF</sequence>
<dbReference type="GO" id="GO:0003676">
    <property type="term" value="F:nucleic acid binding"/>
    <property type="evidence" value="ECO:0007669"/>
    <property type="project" value="InterPro"/>
</dbReference>
<feature type="region of interest" description="Disordered" evidence="1">
    <location>
        <begin position="545"/>
        <end position="610"/>
    </location>
</feature>
<dbReference type="InterPro" id="IPR001584">
    <property type="entry name" value="Integrase_cat-core"/>
</dbReference>
<dbReference type="AlphaFoldDB" id="A0A1Q9EC84"/>
<comment type="caution">
    <text evidence="3">The sequence shown here is derived from an EMBL/GenBank/DDBJ whole genome shotgun (WGS) entry which is preliminary data.</text>
</comment>
<dbReference type="InterPro" id="IPR012337">
    <property type="entry name" value="RNaseH-like_sf"/>
</dbReference>
<name>A0A1Q9EC84_SYMMI</name>
<feature type="domain" description="Integrase catalytic" evidence="2">
    <location>
        <begin position="220"/>
        <end position="394"/>
    </location>
</feature>
<dbReference type="InterPro" id="IPR036397">
    <property type="entry name" value="RNaseH_sf"/>
</dbReference>
<keyword evidence="4" id="KW-1185">Reference proteome</keyword>
<feature type="compositionally biased region" description="Basic and acidic residues" evidence="1">
    <location>
        <begin position="562"/>
        <end position="574"/>
    </location>
</feature>
<protein>
    <recommendedName>
        <fullName evidence="2">Integrase catalytic domain-containing protein</fullName>
    </recommendedName>
</protein>
<dbReference type="PROSITE" id="PS50994">
    <property type="entry name" value="INTEGRASE"/>
    <property type="match status" value="1"/>
</dbReference>
<dbReference type="OrthoDB" id="449242at2759"/>
<evidence type="ECO:0000313" key="3">
    <source>
        <dbReference type="EMBL" id="OLQ05029.1"/>
    </source>
</evidence>
<dbReference type="Proteomes" id="UP000186817">
    <property type="component" value="Unassembled WGS sequence"/>
</dbReference>
<evidence type="ECO:0000256" key="1">
    <source>
        <dbReference type="SAM" id="MobiDB-lite"/>
    </source>
</evidence>
<accession>A0A1Q9EC84</accession>
<evidence type="ECO:0000259" key="2">
    <source>
        <dbReference type="PROSITE" id="PS50994"/>
    </source>
</evidence>
<evidence type="ECO:0000313" key="4">
    <source>
        <dbReference type="Proteomes" id="UP000186817"/>
    </source>
</evidence>
<proteinExistence type="predicted"/>
<gene>
    <name evidence="3" type="ORF">AK812_SmicGene11762</name>
</gene>
<reference evidence="3 4" key="1">
    <citation type="submission" date="2016-02" db="EMBL/GenBank/DDBJ databases">
        <title>Genome analysis of coral dinoflagellate symbionts highlights evolutionary adaptations to a symbiotic lifestyle.</title>
        <authorList>
            <person name="Aranda M."/>
            <person name="Li Y."/>
            <person name="Liew Y.J."/>
            <person name="Baumgarten S."/>
            <person name="Simakov O."/>
            <person name="Wilson M."/>
            <person name="Piel J."/>
            <person name="Ashoor H."/>
            <person name="Bougouffa S."/>
            <person name="Bajic V.B."/>
            <person name="Ryu T."/>
            <person name="Ravasi T."/>
            <person name="Bayer T."/>
            <person name="Micklem G."/>
            <person name="Kim H."/>
            <person name="Bhak J."/>
            <person name="Lajeunesse T.C."/>
            <person name="Voolstra C.R."/>
        </authorList>
    </citation>
    <scope>NUCLEOTIDE SEQUENCE [LARGE SCALE GENOMIC DNA]</scope>
    <source>
        <strain evidence="3 4">CCMP2467</strain>
    </source>
</reference>
<dbReference type="EMBL" id="LSRX01000195">
    <property type="protein sequence ID" value="OLQ05029.1"/>
    <property type="molecule type" value="Genomic_DNA"/>
</dbReference>